<dbReference type="OrthoDB" id="3193269at2"/>
<evidence type="ECO:0000313" key="3">
    <source>
        <dbReference type="Proteomes" id="UP000051908"/>
    </source>
</evidence>
<dbReference type="SUPFAM" id="SSF52540">
    <property type="entry name" value="P-loop containing nucleoside triphosphate hydrolases"/>
    <property type="match status" value="1"/>
</dbReference>
<dbReference type="InterPro" id="IPR027417">
    <property type="entry name" value="P-loop_NTPase"/>
</dbReference>
<dbReference type="InterPro" id="IPR018647">
    <property type="entry name" value="SLFN_3-like_DNA/RNA_helicase"/>
</dbReference>
<dbReference type="AlphaFoldDB" id="A0A0R1PU39"/>
<dbReference type="RefSeq" id="WP_056955750.1">
    <property type="nucleotide sequence ID" value="NZ_AZES01000026.1"/>
</dbReference>
<evidence type="ECO:0000259" key="1">
    <source>
        <dbReference type="PROSITE" id="PS50164"/>
    </source>
</evidence>
<comment type="caution">
    <text evidence="2">The sequence shown here is derived from an EMBL/GenBank/DDBJ whole genome shotgun (WGS) entry which is preliminary data.</text>
</comment>
<dbReference type="PATRIC" id="fig|1122151.5.peg.1490"/>
<dbReference type="EMBL" id="AZES01000026">
    <property type="protein sequence ID" value="KRL31880.1"/>
    <property type="molecule type" value="Genomic_DNA"/>
</dbReference>
<feature type="domain" description="GIY-YIG" evidence="1">
    <location>
        <begin position="42"/>
        <end position="139"/>
    </location>
</feature>
<keyword evidence="3" id="KW-1185">Reference proteome</keyword>
<dbReference type="PANTHER" id="PTHR35894">
    <property type="entry name" value="GENERAL SECRETION PATHWAY PROTEIN A-RELATED"/>
    <property type="match status" value="1"/>
</dbReference>
<dbReference type="PROSITE" id="PS50164">
    <property type="entry name" value="GIY_YIG"/>
    <property type="match status" value="1"/>
</dbReference>
<protein>
    <recommendedName>
        <fullName evidence="1">GIY-YIG domain-containing protein</fullName>
    </recommendedName>
</protein>
<proteinExistence type="predicted"/>
<dbReference type="PANTHER" id="PTHR35894:SF1">
    <property type="entry name" value="PHOSPHORIBULOKINASE _ URIDINE KINASE FAMILY"/>
    <property type="match status" value="1"/>
</dbReference>
<evidence type="ECO:0000313" key="2">
    <source>
        <dbReference type="EMBL" id="KRL31880.1"/>
    </source>
</evidence>
<dbReference type="CDD" id="cd10439">
    <property type="entry name" value="GIY-YIG_COG3410"/>
    <property type="match status" value="1"/>
</dbReference>
<dbReference type="InterPro" id="IPR000305">
    <property type="entry name" value="GIY-YIG_endonuc"/>
</dbReference>
<reference evidence="2 3" key="1">
    <citation type="journal article" date="2015" name="Genome Announc.">
        <title>Expanding the biotechnology potential of lactobacilli through comparative genomics of 213 strains and associated genera.</title>
        <authorList>
            <person name="Sun Z."/>
            <person name="Harris H.M."/>
            <person name="McCann A."/>
            <person name="Guo C."/>
            <person name="Argimon S."/>
            <person name="Zhang W."/>
            <person name="Yang X."/>
            <person name="Jeffery I.B."/>
            <person name="Cooney J.C."/>
            <person name="Kagawa T.F."/>
            <person name="Liu W."/>
            <person name="Song Y."/>
            <person name="Salvetti E."/>
            <person name="Wrobel A."/>
            <person name="Rasinkangas P."/>
            <person name="Parkhill J."/>
            <person name="Rea M.C."/>
            <person name="O'Sullivan O."/>
            <person name="Ritari J."/>
            <person name="Douillard F.P."/>
            <person name="Paul Ross R."/>
            <person name="Yang R."/>
            <person name="Briner A.E."/>
            <person name="Felis G.E."/>
            <person name="de Vos W.M."/>
            <person name="Barrangou R."/>
            <person name="Klaenhammer T.R."/>
            <person name="Caufield P.W."/>
            <person name="Cui Y."/>
            <person name="Zhang H."/>
            <person name="O'Toole P.W."/>
        </authorList>
    </citation>
    <scope>NUCLEOTIDE SEQUENCE [LARGE SCALE GENOMIC DNA]</scope>
    <source>
        <strain evidence="2 3">DSM 13238</strain>
    </source>
</reference>
<gene>
    <name evidence="2" type="ORF">FD33_GL001438</name>
</gene>
<sequence>MEKNISKPIVEKIDYNSNSLLDFENELNSSKKSEEESEILFRYPTIYIVNNQIKKKPSQFSVYVGETNDIKRRTNEHLQIDSRDSDFWKKIKNSTNSEMFLIGHEHFNKSLTLDIENRLMHYMSGIEAVTDISNKRANQQGDYYTSDELNPIFELLWDELRNKGKNSKGENLFPPINVIKDSAIFKSSPFQKLTFEQFKAKDQVMAKIEEALNRNKNGQLILVTGEAGTGKTVLLSNLFYELFKSSAADSENVILRGKTESLLVNHDEQLKVYKQIAKKLGMTDKKNPYMVEKPTTFIKNHSSKNKIDVILVDEAHLLWTQGKQSYQGKNQLNDLLKQAKVVVAVFDPHQILRTAEYRSAENIQKMQLDAAKNNNLVTLVNQMRIHSNENTVKWIRNLIDNSRISPIPNDDSFDLRIFDSPQRMYDSIKAKSQNKQNGISRLLATFDWPYNQKKKNKLDSKGYWNVKVEDFSLPWNLQLPVHKGIKDLPWAEQDQTIDEVGSTFTIQGFDLNYAGVIIGPSVKYRNGHLIFDKTASMNKNATQKRDGKIDNSKEFLKNELNVLLTRGVNGLYIYAVDDELRKKLLKVQGDKIK</sequence>
<dbReference type="Proteomes" id="UP000051908">
    <property type="component" value="Unassembled WGS sequence"/>
</dbReference>
<dbReference type="GeneID" id="96667320"/>
<dbReference type="Pfam" id="PF09848">
    <property type="entry name" value="SLFN-g3_helicase"/>
    <property type="match status" value="1"/>
</dbReference>
<dbReference type="SMART" id="SM00382">
    <property type="entry name" value="AAA"/>
    <property type="match status" value="1"/>
</dbReference>
<accession>A0A0R1PU39</accession>
<organism evidence="2 3">
    <name type="scientific">Companilactobacillus paralimentarius DSM 13238 = JCM 10415</name>
    <dbReference type="NCBI Taxonomy" id="1122151"/>
    <lineage>
        <taxon>Bacteria</taxon>
        <taxon>Bacillati</taxon>
        <taxon>Bacillota</taxon>
        <taxon>Bacilli</taxon>
        <taxon>Lactobacillales</taxon>
        <taxon>Lactobacillaceae</taxon>
        <taxon>Companilactobacillus</taxon>
    </lineage>
</organism>
<dbReference type="Gene3D" id="3.40.50.300">
    <property type="entry name" value="P-loop containing nucleotide triphosphate hydrolases"/>
    <property type="match status" value="1"/>
</dbReference>
<dbReference type="InterPro" id="IPR003593">
    <property type="entry name" value="AAA+_ATPase"/>
</dbReference>
<name>A0A0R1PU39_9LACO</name>
<dbReference type="InterPro" id="IPR052026">
    <property type="entry name" value="ExeA_AAA_ATPase_DNA-bind"/>
</dbReference>